<evidence type="ECO:0000256" key="8">
    <source>
        <dbReference type="HAMAP-Rule" id="MF_00377"/>
    </source>
</evidence>
<dbReference type="GO" id="GO:0005886">
    <property type="term" value="C:plasma membrane"/>
    <property type="evidence" value="ECO:0007669"/>
    <property type="project" value="TreeGrafter"/>
</dbReference>
<feature type="region of interest" description="Domain I, interacts with DnaA modulators" evidence="8">
    <location>
        <begin position="1"/>
        <end position="89"/>
    </location>
</feature>
<dbReference type="GO" id="GO:0008289">
    <property type="term" value="F:lipid binding"/>
    <property type="evidence" value="ECO:0007669"/>
    <property type="project" value="UniProtKB-KW"/>
</dbReference>
<comment type="caution">
    <text evidence="8">Lacks conserved residue(s) required for the propagation of feature annotation.</text>
</comment>
<evidence type="ECO:0000256" key="6">
    <source>
        <dbReference type="ARBA" id="ARBA00023121"/>
    </source>
</evidence>
<keyword evidence="3 8" id="KW-0235">DNA replication</keyword>
<dbReference type="InterPro" id="IPR010921">
    <property type="entry name" value="Trp_repressor/repl_initiator"/>
</dbReference>
<feature type="binding site" evidence="8">
    <location>
        <position position="186"/>
    </location>
    <ligand>
        <name>ATP</name>
        <dbReference type="ChEBI" id="CHEBI:30616"/>
    </ligand>
</feature>
<comment type="similarity">
    <text evidence="1 8 11">Belongs to the DnaA family.</text>
</comment>
<dbReference type="Pfam" id="PF08299">
    <property type="entry name" value="Bac_DnaA_C"/>
    <property type="match status" value="1"/>
</dbReference>
<evidence type="ECO:0000259" key="13">
    <source>
        <dbReference type="SMART" id="SM00760"/>
    </source>
</evidence>
<evidence type="ECO:0000256" key="3">
    <source>
        <dbReference type="ARBA" id="ARBA00022705"/>
    </source>
</evidence>
<dbReference type="RefSeq" id="WP_186742371.1">
    <property type="nucleotide sequence ID" value="NZ_CP060394.1"/>
</dbReference>
<protein>
    <recommendedName>
        <fullName evidence="8 9">Chromosomal replication initiator protein DnaA</fullName>
    </recommendedName>
</protein>
<keyword evidence="15" id="KW-1185">Reference proteome</keyword>
<dbReference type="EMBL" id="CP060394">
    <property type="protein sequence ID" value="QNI31597.1"/>
    <property type="molecule type" value="Genomic_DNA"/>
</dbReference>
<comment type="subcellular location">
    <subcellularLocation>
        <location evidence="8">Cytoplasm</location>
    </subcellularLocation>
</comment>
<dbReference type="PANTHER" id="PTHR30050:SF2">
    <property type="entry name" value="CHROMOSOMAL REPLICATION INITIATOR PROTEIN DNAA"/>
    <property type="match status" value="1"/>
</dbReference>
<dbReference type="PROSITE" id="PS01008">
    <property type="entry name" value="DNAA"/>
    <property type="match status" value="1"/>
</dbReference>
<sequence length="478" mass="54132">MSFVPATPTSLNPWVRILGALEKKINRQSFDTWLKPTRFSHISGKKLFVRIPTPEFQHVGDRYGDLIQEAIDNLQVEFDEVVFITPEEDPTLVRVREDGGFAPVPTHSPTAPPNGFRDGARGVARTAGAPQQGRFDWSSAAQLNPRYTFDAFVIGAGNQFARAAAEAVAERPSKAYNPLFLYGGVGMGKTHLMHAIGHEVKRREPQTSICYVSSEKFTNEMINSLRYDKMTSFRDKFRTVDLLLIDDIQFLAQKERTQEEFFHTFNALHENMKQIVIASDRPPKELAEIEDRLRSRFEWGLIADIQPPDLETKVAILQKKAENDHMVLPVDVALFVASNVRTNVRELEGALTRLFAWCSMSGVEITLPAAQQCLKQFIDTQVRKITIEAIQRAVAEQFGMRVTELKQKNNSRAVVVPRQIAMFLAKTMTEASLPEIGRQFGGKHHTTVMHSIAKIEEQRRSDKDLNRMINKLQETLNS</sequence>
<dbReference type="InterPro" id="IPR020591">
    <property type="entry name" value="Chromosome_initiator_DnaA-like"/>
</dbReference>
<keyword evidence="2 8" id="KW-0963">Cytoplasm</keyword>
<dbReference type="Gene3D" id="3.30.300.180">
    <property type="match status" value="1"/>
</dbReference>
<dbReference type="PANTHER" id="PTHR30050">
    <property type="entry name" value="CHROMOSOMAL REPLICATION INITIATOR PROTEIN DNAA"/>
    <property type="match status" value="1"/>
</dbReference>
<evidence type="ECO:0000256" key="10">
    <source>
        <dbReference type="RuleBase" id="RU000577"/>
    </source>
</evidence>
<dbReference type="SMART" id="SM00760">
    <property type="entry name" value="Bac_DnaA_C"/>
    <property type="match status" value="1"/>
</dbReference>
<dbReference type="SUPFAM" id="SSF48295">
    <property type="entry name" value="TrpR-like"/>
    <property type="match status" value="1"/>
</dbReference>
<dbReference type="NCBIfam" id="TIGR00362">
    <property type="entry name" value="DnaA"/>
    <property type="match status" value="1"/>
</dbReference>
<dbReference type="InterPro" id="IPR013159">
    <property type="entry name" value="DnaA_C"/>
</dbReference>
<dbReference type="InterPro" id="IPR024633">
    <property type="entry name" value="DnaA_N_dom"/>
</dbReference>
<keyword evidence="5 8" id="KW-0067">ATP-binding</keyword>
<dbReference type="InterPro" id="IPR001957">
    <property type="entry name" value="Chromosome_initiator_DnaA"/>
</dbReference>
<evidence type="ECO:0000256" key="11">
    <source>
        <dbReference type="RuleBase" id="RU004227"/>
    </source>
</evidence>
<reference evidence="14 15" key="1">
    <citation type="submission" date="2020-08" db="EMBL/GenBank/DDBJ databases">
        <title>Edaphobacter telluris sp. nov. and Acidobacterium dinghuensis sp. nov., two acidobacteria isolated from forest soil.</title>
        <authorList>
            <person name="Fu J."/>
            <person name="Qiu L."/>
        </authorList>
    </citation>
    <scope>NUCLEOTIDE SEQUENCE [LARGE SCALE GENOMIC DNA]</scope>
    <source>
        <strain evidence="14">4Y35</strain>
    </source>
</reference>
<keyword evidence="4 8" id="KW-0547">Nucleotide-binding</keyword>
<dbReference type="Proteomes" id="UP000515312">
    <property type="component" value="Chromosome"/>
</dbReference>
<dbReference type="FunFam" id="3.40.50.300:FF:000150">
    <property type="entry name" value="Chromosomal replication initiator protein DnaA"/>
    <property type="match status" value="1"/>
</dbReference>
<dbReference type="Gene3D" id="1.10.1750.10">
    <property type="match status" value="1"/>
</dbReference>
<dbReference type="Gene3D" id="3.40.50.300">
    <property type="entry name" value="P-loop containing nucleotide triphosphate hydrolases"/>
    <property type="match status" value="1"/>
</dbReference>
<evidence type="ECO:0000256" key="5">
    <source>
        <dbReference type="ARBA" id="ARBA00022840"/>
    </source>
</evidence>
<dbReference type="InterPro" id="IPR038454">
    <property type="entry name" value="DnaA_N_sf"/>
</dbReference>
<dbReference type="InterPro" id="IPR013317">
    <property type="entry name" value="DnaA_dom"/>
</dbReference>
<dbReference type="CDD" id="cd06571">
    <property type="entry name" value="Bac_DnaA_C"/>
    <property type="match status" value="1"/>
</dbReference>
<comment type="function">
    <text evidence="8 10">Plays an essential role in the initiation and regulation of chromosomal replication. ATP-DnaA binds to the origin of replication (oriC) to initiate formation of the DNA replication initiation complex once per cell cycle. Binds the DnaA box (a 9 base pair repeat at the origin) and separates the double-stranded (ds)DNA. Forms a right-handed helical filament on oriC DNA; dsDNA binds to the exterior of the filament while single-stranded (ss)DNA is stabiized in the filament's interior. The ATP-DnaA-oriC complex binds and stabilizes one strand of the AT-rich DNA unwinding element (DUE), permitting loading of DNA polymerase. After initiation quickly degrades to an ADP-DnaA complex that is not apt for DNA replication. Binds acidic phospholipids.</text>
</comment>
<gene>
    <name evidence="8 14" type="primary">dnaA</name>
    <name evidence="14" type="ORF">H7849_21410</name>
</gene>
<dbReference type="InterPro" id="IPR003593">
    <property type="entry name" value="AAA+_ATPase"/>
</dbReference>
<dbReference type="GO" id="GO:0006275">
    <property type="term" value="P:regulation of DNA replication"/>
    <property type="evidence" value="ECO:0007669"/>
    <property type="project" value="UniProtKB-UniRule"/>
</dbReference>
<feature type="region of interest" description="Domain IV, binds dsDNA" evidence="8">
    <location>
        <begin position="359"/>
        <end position="478"/>
    </location>
</feature>
<evidence type="ECO:0000256" key="1">
    <source>
        <dbReference type="ARBA" id="ARBA00006583"/>
    </source>
</evidence>
<feature type="domain" description="AAA+ ATPase" evidence="12">
    <location>
        <begin position="175"/>
        <end position="303"/>
    </location>
</feature>
<comment type="subunit">
    <text evidence="8">Oligomerizes as a right-handed, spiral filament on DNA at oriC.</text>
</comment>
<dbReference type="CDD" id="cd00009">
    <property type="entry name" value="AAA"/>
    <property type="match status" value="1"/>
</dbReference>
<comment type="domain">
    <text evidence="8">Domain I is involved in oligomerization and binding regulators, domain II is flexibile and of varying length in different bacteria, domain III forms the AAA+ region, while domain IV binds dsDNA.</text>
</comment>
<evidence type="ECO:0000256" key="7">
    <source>
        <dbReference type="ARBA" id="ARBA00023125"/>
    </source>
</evidence>
<dbReference type="PRINTS" id="PR00051">
    <property type="entry name" value="DNAA"/>
</dbReference>
<keyword evidence="6 8" id="KW-0446">Lipid-binding</keyword>
<dbReference type="Pfam" id="PF00308">
    <property type="entry name" value="Bac_DnaA"/>
    <property type="match status" value="1"/>
</dbReference>
<dbReference type="GO" id="GO:0006270">
    <property type="term" value="P:DNA replication initiation"/>
    <property type="evidence" value="ECO:0007669"/>
    <property type="project" value="UniProtKB-UniRule"/>
</dbReference>
<evidence type="ECO:0000256" key="4">
    <source>
        <dbReference type="ARBA" id="ARBA00022741"/>
    </source>
</evidence>
<keyword evidence="7 8" id="KW-0238">DNA-binding</keyword>
<feature type="binding site" evidence="8">
    <location>
        <position position="188"/>
    </location>
    <ligand>
        <name>ATP</name>
        <dbReference type="ChEBI" id="CHEBI:30616"/>
    </ligand>
</feature>
<evidence type="ECO:0000256" key="2">
    <source>
        <dbReference type="ARBA" id="ARBA00022490"/>
    </source>
</evidence>
<dbReference type="Pfam" id="PF11638">
    <property type="entry name" value="DnaA_N"/>
    <property type="match status" value="1"/>
</dbReference>
<evidence type="ECO:0000313" key="14">
    <source>
        <dbReference type="EMBL" id="QNI31597.1"/>
    </source>
</evidence>
<dbReference type="InterPro" id="IPR027417">
    <property type="entry name" value="P-loop_NTPase"/>
</dbReference>
<dbReference type="SUPFAM" id="SSF52540">
    <property type="entry name" value="P-loop containing nucleoside triphosphate hydrolases"/>
    <property type="match status" value="1"/>
</dbReference>
<name>A0A7G8BGC7_9BACT</name>
<feature type="binding site" evidence="8">
    <location>
        <position position="189"/>
    </location>
    <ligand>
        <name>ATP</name>
        <dbReference type="ChEBI" id="CHEBI:30616"/>
    </ligand>
</feature>
<dbReference type="GO" id="GO:0005524">
    <property type="term" value="F:ATP binding"/>
    <property type="evidence" value="ECO:0007669"/>
    <property type="project" value="UniProtKB-UniRule"/>
</dbReference>
<evidence type="ECO:0000313" key="15">
    <source>
        <dbReference type="Proteomes" id="UP000515312"/>
    </source>
</evidence>
<dbReference type="KEGG" id="adin:H7849_21410"/>
<feature type="region of interest" description="Domain III, AAA+ region" evidence="8">
    <location>
        <begin position="142"/>
        <end position="358"/>
    </location>
</feature>
<accession>A0A7G8BGC7</accession>
<dbReference type="GO" id="GO:0005737">
    <property type="term" value="C:cytoplasm"/>
    <property type="evidence" value="ECO:0007669"/>
    <property type="project" value="UniProtKB-SubCell"/>
</dbReference>
<evidence type="ECO:0000259" key="12">
    <source>
        <dbReference type="SMART" id="SM00382"/>
    </source>
</evidence>
<dbReference type="GO" id="GO:0003688">
    <property type="term" value="F:DNA replication origin binding"/>
    <property type="evidence" value="ECO:0007669"/>
    <property type="project" value="UniProtKB-UniRule"/>
</dbReference>
<dbReference type="Gene3D" id="1.10.8.60">
    <property type="match status" value="1"/>
</dbReference>
<proteinExistence type="inferred from homology"/>
<dbReference type="HAMAP" id="MF_00377">
    <property type="entry name" value="DnaA_bact"/>
    <property type="match status" value="1"/>
</dbReference>
<dbReference type="SMART" id="SM00382">
    <property type="entry name" value="AAA"/>
    <property type="match status" value="1"/>
</dbReference>
<feature type="domain" description="Chromosomal replication initiator DnaA C-terminal" evidence="13">
    <location>
        <begin position="386"/>
        <end position="455"/>
    </location>
</feature>
<organism evidence="14 15">
    <name type="scientific">Alloacidobacterium dinghuense</name>
    <dbReference type="NCBI Taxonomy" id="2763107"/>
    <lineage>
        <taxon>Bacteria</taxon>
        <taxon>Pseudomonadati</taxon>
        <taxon>Acidobacteriota</taxon>
        <taxon>Terriglobia</taxon>
        <taxon>Terriglobales</taxon>
        <taxon>Acidobacteriaceae</taxon>
        <taxon>Alloacidobacterium</taxon>
    </lineage>
</organism>
<evidence type="ECO:0000256" key="9">
    <source>
        <dbReference type="NCBIfam" id="TIGR00362"/>
    </source>
</evidence>
<dbReference type="InterPro" id="IPR018312">
    <property type="entry name" value="Chromosome_initiator_DnaA_CS"/>
</dbReference>
<dbReference type="AlphaFoldDB" id="A0A7G8BGC7"/>
<feature type="binding site" evidence="8">
    <location>
        <position position="190"/>
    </location>
    <ligand>
        <name>ATP</name>
        <dbReference type="ChEBI" id="CHEBI:30616"/>
    </ligand>
</feature>